<evidence type="ECO:0000256" key="1">
    <source>
        <dbReference type="SAM" id="MobiDB-lite"/>
    </source>
</evidence>
<dbReference type="EMBL" id="CAJNOL010014408">
    <property type="protein sequence ID" value="CAF1667664.1"/>
    <property type="molecule type" value="Genomic_DNA"/>
</dbReference>
<feature type="non-terminal residue" evidence="2">
    <location>
        <position position="1"/>
    </location>
</feature>
<keyword evidence="5" id="KW-1185">Reference proteome</keyword>
<proteinExistence type="predicted"/>
<protein>
    <submittedName>
        <fullName evidence="2">Uncharacterized protein</fullName>
    </submittedName>
</protein>
<evidence type="ECO:0000313" key="4">
    <source>
        <dbReference type="Proteomes" id="UP000663854"/>
    </source>
</evidence>
<evidence type="ECO:0000313" key="3">
    <source>
        <dbReference type="EMBL" id="CAF1667664.1"/>
    </source>
</evidence>
<dbReference type="AlphaFoldDB" id="A0A815VKK9"/>
<dbReference type="Proteomes" id="UP000663870">
    <property type="component" value="Unassembled WGS sequence"/>
</dbReference>
<reference evidence="2" key="1">
    <citation type="submission" date="2021-02" db="EMBL/GenBank/DDBJ databases">
        <authorList>
            <person name="Nowell W R."/>
        </authorList>
    </citation>
    <scope>NUCLEOTIDE SEQUENCE</scope>
</reference>
<dbReference type="EMBL" id="CAJNOH010012531">
    <property type="protein sequence ID" value="CAF1536450.1"/>
    <property type="molecule type" value="Genomic_DNA"/>
</dbReference>
<comment type="caution">
    <text evidence="2">The sequence shown here is derived from an EMBL/GenBank/DDBJ whole genome shotgun (WGS) entry which is preliminary data.</text>
</comment>
<organism evidence="2 4">
    <name type="scientific">Rotaria sordida</name>
    <dbReference type="NCBI Taxonomy" id="392033"/>
    <lineage>
        <taxon>Eukaryota</taxon>
        <taxon>Metazoa</taxon>
        <taxon>Spiralia</taxon>
        <taxon>Gnathifera</taxon>
        <taxon>Rotifera</taxon>
        <taxon>Eurotatoria</taxon>
        <taxon>Bdelloidea</taxon>
        <taxon>Philodinida</taxon>
        <taxon>Philodinidae</taxon>
        <taxon>Rotaria</taxon>
    </lineage>
</organism>
<name>A0A815VKK9_9BILA</name>
<accession>A0A815VKK9</accession>
<sequence length="88" mass="10111">ILIILLQIARIQAIIIERNRHRKDELSKLTYIPQPPFNTRAKSHHLSVPLSNNNESGARIVFSNYRQNNRNIQPGDGGFTNMKNFSNV</sequence>
<evidence type="ECO:0000313" key="5">
    <source>
        <dbReference type="Proteomes" id="UP000663870"/>
    </source>
</evidence>
<dbReference type="Proteomes" id="UP000663854">
    <property type="component" value="Unassembled WGS sequence"/>
</dbReference>
<evidence type="ECO:0000313" key="2">
    <source>
        <dbReference type="EMBL" id="CAF1536450.1"/>
    </source>
</evidence>
<feature type="region of interest" description="Disordered" evidence="1">
    <location>
        <begin position="69"/>
        <end position="88"/>
    </location>
</feature>
<gene>
    <name evidence="3" type="ORF">JXQ802_LOCUS57077</name>
    <name evidence="2" type="ORF">PYM288_LOCUS40489</name>
</gene>